<dbReference type="SUPFAM" id="SSF57362">
    <property type="entry name" value="BPTI-like"/>
    <property type="match status" value="1"/>
</dbReference>
<keyword evidence="3" id="KW-1185">Reference proteome</keyword>
<proteinExistence type="predicted"/>
<dbReference type="InParanoid" id="A0A7E5W087"/>
<organism evidence="3 4">
    <name type="scientific">Trichoplusia ni</name>
    <name type="common">Cabbage looper</name>
    <dbReference type="NCBI Taxonomy" id="7111"/>
    <lineage>
        <taxon>Eukaryota</taxon>
        <taxon>Metazoa</taxon>
        <taxon>Ecdysozoa</taxon>
        <taxon>Arthropoda</taxon>
        <taxon>Hexapoda</taxon>
        <taxon>Insecta</taxon>
        <taxon>Pterygota</taxon>
        <taxon>Neoptera</taxon>
        <taxon>Endopterygota</taxon>
        <taxon>Lepidoptera</taxon>
        <taxon>Glossata</taxon>
        <taxon>Ditrysia</taxon>
        <taxon>Noctuoidea</taxon>
        <taxon>Noctuidae</taxon>
        <taxon>Plusiinae</taxon>
        <taxon>Trichoplusia</taxon>
    </lineage>
</organism>
<name>A0A7E5W087_TRINI</name>
<sequence>MSKIFIKVTLCVFFIYNVSCSSYDEDDSIEAQHPELARLIKMRCTRRFSPGVCVEDVAPVWTFVFFAQNCTERLGCPNHYRTNRFRSYRMCMKRCRPLIDIYLQMVEFEERNNTKNFENQESDGSEGEESEAGEDTHLRIGVSRNLTLSNETKNNILLSAESITEDPEDEDYEEDEKTHAVVYKDVSGNEDIMLPDVDYVSGEIRSEFAVGEIRPAEDVVGW</sequence>
<dbReference type="RefSeq" id="XP_026734033.1">
    <property type="nucleotide sequence ID" value="XM_026878232.1"/>
</dbReference>
<dbReference type="OrthoDB" id="7457027at2759"/>
<dbReference type="KEGG" id="tnl:113498277"/>
<feature type="signal peptide" evidence="2">
    <location>
        <begin position="1"/>
        <end position="20"/>
    </location>
</feature>
<protein>
    <submittedName>
        <fullName evidence="4">Uncharacterized protein LOC113498277</fullName>
    </submittedName>
</protein>
<accession>A0A7E5W087</accession>
<feature type="chain" id="PRO_5028805103" evidence="2">
    <location>
        <begin position="21"/>
        <end position="222"/>
    </location>
</feature>
<evidence type="ECO:0000313" key="3">
    <source>
        <dbReference type="Proteomes" id="UP000322000"/>
    </source>
</evidence>
<feature type="compositionally biased region" description="Acidic residues" evidence="1">
    <location>
        <begin position="120"/>
        <end position="133"/>
    </location>
</feature>
<keyword evidence="2" id="KW-0732">Signal</keyword>
<reference evidence="4" key="1">
    <citation type="submission" date="2025-08" db="UniProtKB">
        <authorList>
            <consortium name="RefSeq"/>
        </authorList>
    </citation>
    <scope>IDENTIFICATION</scope>
</reference>
<evidence type="ECO:0000256" key="2">
    <source>
        <dbReference type="SAM" id="SignalP"/>
    </source>
</evidence>
<gene>
    <name evidence="4" type="primary">LOC113498277</name>
</gene>
<dbReference type="GeneID" id="113498277"/>
<dbReference type="Proteomes" id="UP000322000">
    <property type="component" value="Chromosome 10"/>
</dbReference>
<dbReference type="InterPro" id="IPR036880">
    <property type="entry name" value="Kunitz_BPTI_sf"/>
</dbReference>
<dbReference type="AlphaFoldDB" id="A0A7E5W087"/>
<feature type="region of interest" description="Disordered" evidence="1">
    <location>
        <begin position="114"/>
        <end position="138"/>
    </location>
</feature>
<evidence type="ECO:0000256" key="1">
    <source>
        <dbReference type="SAM" id="MobiDB-lite"/>
    </source>
</evidence>
<evidence type="ECO:0000313" key="4">
    <source>
        <dbReference type="RefSeq" id="XP_026734033.1"/>
    </source>
</evidence>
<dbReference type="GO" id="GO:0004867">
    <property type="term" value="F:serine-type endopeptidase inhibitor activity"/>
    <property type="evidence" value="ECO:0007669"/>
    <property type="project" value="InterPro"/>
</dbReference>